<keyword evidence="1" id="KW-0809">Transit peptide</keyword>
<dbReference type="InterPro" id="IPR023214">
    <property type="entry name" value="HAD_sf"/>
</dbReference>
<dbReference type="SUPFAM" id="SSF56784">
    <property type="entry name" value="HAD-like"/>
    <property type="match status" value="1"/>
</dbReference>
<accession>A0A0S4JLY7</accession>
<dbReference type="OrthoDB" id="277011at2759"/>
<dbReference type="GO" id="GO:0005744">
    <property type="term" value="C:TIM23 mitochondrial import inner membrane translocase complex"/>
    <property type="evidence" value="ECO:0007669"/>
    <property type="project" value="UniProtKB-UniRule"/>
</dbReference>
<comment type="similarity">
    <text evidence="1">Belongs to the TIM50 family.</text>
</comment>
<dbReference type="SMART" id="SM00577">
    <property type="entry name" value="CPDc"/>
    <property type="match status" value="1"/>
</dbReference>
<sequence>MFPVIQQQTVVSGRKDLLLSSNSSPSTTKSSSNTIASGAKPSLSSLNVKEDPVAIMKRFTDNASQNGLVSKQQQRPLALNNNGASSNTPTGSGRGVSTNNNSISTTSLLSASGLLDESARSNNSFSSLSMVPSSPSGKKNASFISRNVIAQKDQVDGSQCDTPKLSSSINNGSGNLLSSIVLSTSTNSATTSNNNNNNSFSLPASLSVGGASSMPSAYCCPKALRLQQAKPTNRSPFDPKMYLPLIPPAKAGKKHQILLAIDLDETLVHAVSGDRVASQTFPATGGSSAMNSPVRKNNNNSSVSSLITSVAGGSLNSSQRVVHDLIIRFDGTSTTSTTPKDGEQHFQQQLSTPTKRSGGGGRSETICVQFRPHTKAFLEYVTERFEVMIFTASHRSYADPVVDALDALCGGALQGCTRLYREHCADLAGSKVKDLSLLGRPLHRVALLDNSPTSYYFQPRCGIPVESWFDDPQDDALVRLCPMLERLASSLDVVDVLDEHNAIVSSNN</sequence>
<keyword evidence="1" id="KW-0496">Mitochondrion</keyword>
<comment type="function">
    <text evidence="1">Essential component of the TIM23 complex, a complex that mediates the translocation of transit peptide-containing proteins across the mitochondrial inner membrane.</text>
</comment>
<name>A0A0S4JLY7_BODSA</name>
<dbReference type="Proteomes" id="UP000051952">
    <property type="component" value="Unassembled WGS sequence"/>
</dbReference>
<feature type="region of interest" description="Disordered" evidence="2">
    <location>
        <begin position="16"/>
        <end position="44"/>
    </location>
</feature>
<keyword evidence="1" id="KW-0813">Transport</keyword>
<comment type="subcellular location">
    <subcellularLocation>
        <location evidence="1">Mitochondrion inner membrane</location>
        <topology evidence="1">Single-pass membrane protein</topology>
    </subcellularLocation>
</comment>
<organism evidence="4 5">
    <name type="scientific">Bodo saltans</name>
    <name type="common">Flagellated protozoan</name>
    <dbReference type="NCBI Taxonomy" id="75058"/>
    <lineage>
        <taxon>Eukaryota</taxon>
        <taxon>Discoba</taxon>
        <taxon>Euglenozoa</taxon>
        <taxon>Kinetoplastea</taxon>
        <taxon>Metakinetoplastina</taxon>
        <taxon>Eubodonida</taxon>
        <taxon>Bodonidae</taxon>
        <taxon>Bodo</taxon>
    </lineage>
</organism>
<dbReference type="EMBL" id="CYKH01001795">
    <property type="protein sequence ID" value="CUG90128.1"/>
    <property type="molecule type" value="Genomic_DNA"/>
</dbReference>
<reference evidence="5" key="1">
    <citation type="submission" date="2015-09" db="EMBL/GenBank/DDBJ databases">
        <authorList>
            <consortium name="Pathogen Informatics"/>
        </authorList>
    </citation>
    <scope>NUCLEOTIDE SEQUENCE [LARGE SCALE GENOMIC DNA]</scope>
    <source>
        <strain evidence="5">Lake Konstanz</strain>
    </source>
</reference>
<evidence type="ECO:0000259" key="3">
    <source>
        <dbReference type="PROSITE" id="PS50969"/>
    </source>
</evidence>
<feature type="region of interest" description="Disordered" evidence="2">
    <location>
        <begin position="74"/>
        <end position="101"/>
    </location>
</feature>
<dbReference type="InterPro" id="IPR004274">
    <property type="entry name" value="FCP1_dom"/>
</dbReference>
<dbReference type="VEuPathDB" id="TriTrypDB:BSAL_25140"/>
<comment type="subunit">
    <text evidence="1">Component of the TIM23 complex.</text>
</comment>
<evidence type="ECO:0000256" key="2">
    <source>
        <dbReference type="SAM" id="MobiDB-lite"/>
    </source>
</evidence>
<keyword evidence="1" id="KW-0653">Protein transport</keyword>
<evidence type="ECO:0000313" key="5">
    <source>
        <dbReference type="Proteomes" id="UP000051952"/>
    </source>
</evidence>
<dbReference type="InterPro" id="IPR050365">
    <property type="entry name" value="TIM50"/>
</dbReference>
<keyword evidence="5" id="KW-1185">Reference proteome</keyword>
<gene>
    <name evidence="4" type="ORF">BSAL_25140</name>
</gene>
<protein>
    <recommendedName>
        <fullName evidence="1">Mitochondrial import inner membrane translocase subunit TIM50</fullName>
    </recommendedName>
</protein>
<keyword evidence="1" id="KW-0811">Translocation</keyword>
<feature type="region of interest" description="Disordered" evidence="2">
    <location>
        <begin position="333"/>
        <end position="362"/>
    </location>
</feature>
<evidence type="ECO:0000313" key="4">
    <source>
        <dbReference type="EMBL" id="CUG90128.1"/>
    </source>
</evidence>
<proteinExistence type="inferred from homology"/>
<dbReference type="PROSITE" id="PS50969">
    <property type="entry name" value="FCP1"/>
    <property type="match status" value="1"/>
</dbReference>
<dbReference type="AlphaFoldDB" id="A0A0S4JLY7"/>
<evidence type="ECO:0000256" key="1">
    <source>
        <dbReference type="RuleBase" id="RU365079"/>
    </source>
</evidence>
<dbReference type="PANTHER" id="PTHR12210">
    <property type="entry name" value="DULLARD PROTEIN PHOSPHATASE"/>
    <property type="match status" value="1"/>
</dbReference>
<dbReference type="Gene3D" id="3.40.50.1000">
    <property type="entry name" value="HAD superfamily/HAD-like"/>
    <property type="match status" value="1"/>
</dbReference>
<dbReference type="CDD" id="cd07521">
    <property type="entry name" value="HAD_FCP1-like"/>
    <property type="match status" value="1"/>
</dbReference>
<dbReference type="InterPro" id="IPR036412">
    <property type="entry name" value="HAD-like_sf"/>
</dbReference>
<feature type="domain" description="FCP1 homology" evidence="3">
    <location>
        <begin position="252"/>
        <end position="487"/>
    </location>
</feature>
<feature type="compositionally biased region" description="Low complexity" evidence="2">
    <location>
        <begin position="18"/>
        <end position="34"/>
    </location>
</feature>
<feature type="compositionally biased region" description="Polar residues" evidence="2">
    <location>
        <begin position="74"/>
        <end position="91"/>
    </location>
</feature>
<dbReference type="Pfam" id="PF03031">
    <property type="entry name" value="NIF"/>
    <property type="match status" value="1"/>
</dbReference>
<feature type="compositionally biased region" description="Polar residues" evidence="2">
    <location>
        <begin position="333"/>
        <end position="355"/>
    </location>
</feature>
<dbReference type="GO" id="GO:0015031">
    <property type="term" value="P:protein transport"/>
    <property type="evidence" value="ECO:0007669"/>
    <property type="project" value="UniProtKB-KW"/>
</dbReference>